<evidence type="ECO:0000256" key="4">
    <source>
        <dbReference type="ARBA" id="ARBA00022692"/>
    </source>
</evidence>
<comment type="subcellular location">
    <subcellularLocation>
        <location evidence="1 7">Cell membrane</location>
        <topology evidence="1 7">Multi-pass membrane protein</topology>
    </subcellularLocation>
</comment>
<evidence type="ECO:0000259" key="8">
    <source>
        <dbReference type="PROSITE" id="PS50928"/>
    </source>
</evidence>
<feature type="transmembrane region" description="Helical" evidence="7">
    <location>
        <begin position="135"/>
        <end position="161"/>
    </location>
</feature>
<feature type="transmembrane region" description="Helical" evidence="7">
    <location>
        <begin position="12"/>
        <end position="30"/>
    </location>
</feature>
<keyword evidence="5 7" id="KW-1133">Transmembrane helix</keyword>
<keyword evidence="2 7" id="KW-0813">Transport</keyword>
<comment type="caution">
    <text evidence="9">The sequence shown here is derived from an EMBL/GenBank/DDBJ whole genome shotgun (WGS) entry which is preliminary data.</text>
</comment>
<dbReference type="Pfam" id="PF00528">
    <property type="entry name" value="BPD_transp_1"/>
    <property type="match status" value="1"/>
</dbReference>
<dbReference type="PANTHER" id="PTHR43163">
    <property type="entry name" value="DIPEPTIDE TRANSPORT SYSTEM PERMEASE PROTEIN DPPB-RELATED"/>
    <property type="match status" value="1"/>
</dbReference>
<dbReference type="SUPFAM" id="SSF161098">
    <property type="entry name" value="MetI-like"/>
    <property type="match status" value="1"/>
</dbReference>
<keyword evidence="6 7" id="KW-0472">Membrane</keyword>
<dbReference type="PANTHER" id="PTHR43163:SF6">
    <property type="entry name" value="DIPEPTIDE TRANSPORT SYSTEM PERMEASE PROTEIN DPPB-RELATED"/>
    <property type="match status" value="1"/>
</dbReference>
<feature type="transmembrane region" description="Helical" evidence="7">
    <location>
        <begin position="242"/>
        <end position="269"/>
    </location>
</feature>
<evidence type="ECO:0000256" key="7">
    <source>
        <dbReference type="RuleBase" id="RU363032"/>
    </source>
</evidence>
<dbReference type="RefSeq" id="WP_255226623.1">
    <property type="nucleotide sequence ID" value="NZ_JAJEKE010000003.1"/>
</dbReference>
<evidence type="ECO:0000313" key="9">
    <source>
        <dbReference type="EMBL" id="MCQ1529107.1"/>
    </source>
</evidence>
<comment type="similarity">
    <text evidence="7">Belongs to the binding-protein-dependent transport system permease family.</text>
</comment>
<proteinExistence type="inferred from homology"/>
<reference evidence="9 10" key="1">
    <citation type="submission" date="2021-10" db="EMBL/GenBank/DDBJ databases">
        <title>Lutispora strain m25 sp. nov., a thermophilic, non-spore-forming bacterium isolated from a lab-scale methanogenic bioreactor digesting anaerobic sludge.</title>
        <authorList>
            <person name="El Houari A."/>
            <person name="Mcdonald J."/>
        </authorList>
    </citation>
    <scope>NUCLEOTIDE SEQUENCE [LARGE SCALE GENOMIC DNA]</scope>
    <source>
        <strain evidence="10">m25</strain>
    </source>
</reference>
<dbReference type="Gene3D" id="1.10.3720.10">
    <property type="entry name" value="MetI-like"/>
    <property type="match status" value="1"/>
</dbReference>
<dbReference type="EMBL" id="JAJEKE010000003">
    <property type="protein sequence ID" value="MCQ1529107.1"/>
    <property type="molecule type" value="Genomic_DNA"/>
</dbReference>
<dbReference type="InterPro" id="IPR035906">
    <property type="entry name" value="MetI-like_sf"/>
</dbReference>
<dbReference type="Proteomes" id="UP001651880">
    <property type="component" value="Unassembled WGS sequence"/>
</dbReference>
<dbReference type="InterPro" id="IPR000515">
    <property type="entry name" value="MetI-like"/>
</dbReference>
<evidence type="ECO:0000256" key="1">
    <source>
        <dbReference type="ARBA" id="ARBA00004651"/>
    </source>
</evidence>
<keyword evidence="3" id="KW-1003">Cell membrane</keyword>
<evidence type="ECO:0000256" key="2">
    <source>
        <dbReference type="ARBA" id="ARBA00022448"/>
    </source>
</evidence>
<feature type="transmembrane region" description="Helical" evidence="7">
    <location>
        <begin position="100"/>
        <end position="123"/>
    </location>
</feature>
<keyword evidence="10" id="KW-1185">Reference proteome</keyword>
<dbReference type="Pfam" id="PF19300">
    <property type="entry name" value="BPD_transp_1_N"/>
    <property type="match status" value="1"/>
</dbReference>
<gene>
    <name evidence="9" type="ORF">LJD61_06035</name>
</gene>
<evidence type="ECO:0000256" key="3">
    <source>
        <dbReference type="ARBA" id="ARBA00022475"/>
    </source>
</evidence>
<dbReference type="InterPro" id="IPR045621">
    <property type="entry name" value="BPD_transp_1_N"/>
</dbReference>
<protein>
    <submittedName>
        <fullName evidence="9">ABC transporter permease</fullName>
    </submittedName>
</protein>
<organism evidence="9 10">
    <name type="scientific">Lutispora saccharofermentans</name>
    <dbReference type="NCBI Taxonomy" id="3024236"/>
    <lineage>
        <taxon>Bacteria</taxon>
        <taxon>Bacillati</taxon>
        <taxon>Bacillota</taxon>
        <taxon>Clostridia</taxon>
        <taxon>Lutisporales</taxon>
        <taxon>Lutisporaceae</taxon>
        <taxon>Lutispora</taxon>
    </lineage>
</organism>
<accession>A0ABT1NCX8</accession>
<dbReference type="CDD" id="cd06261">
    <property type="entry name" value="TM_PBP2"/>
    <property type="match status" value="1"/>
</dbReference>
<dbReference type="PROSITE" id="PS50928">
    <property type="entry name" value="ABC_TM1"/>
    <property type="match status" value="1"/>
</dbReference>
<evidence type="ECO:0000256" key="5">
    <source>
        <dbReference type="ARBA" id="ARBA00022989"/>
    </source>
</evidence>
<feature type="transmembrane region" description="Helical" evidence="7">
    <location>
        <begin position="181"/>
        <end position="198"/>
    </location>
</feature>
<evidence type="ECO:0000313" key="10">
    <source>
        <dbReference type="Proteomes" id="UP001651880"/>
    </source>
</evidence>
<name>A0ABT1NCX8_9FIRM</name>
<keyword evidence="4 7" id="KW-0812">Transmembrane</keyword>
<evidence type="ECO:0000256" key="6">
    <source>
        <dbReference type="ARBA" id="ARBA00023136"/>
    </source>
</evidence>
<feature type="transmembrane region" description="Helical" evidence="7">
    <location>
        <begin position="289"/>
        <end position="310"/>
    </location>
</feature>
<feature type="domain" description="ABC transmembrane type-1" evidence="8">
    <location>
        <begin position="96"/>
        <end position="307"/>
    </location>
</feature>
<sequence>MVKYILKRIIQSIPLLLLITIISFLIINLAPGDPAAMFINPEKMTKVDIETIRHNLGLDKPLHIRYILWLKNMLKGDLGISFFKNRPVTEILMEALPNTIVLSIAATLLSIVIAIPAGIISALKRNTGWDYTFSTISFVGVSIPSFWFALMLLLVFGAKLGWLPIGGMRTNYEEFVLADRLRHLILPTIVLGFGNMATDMRYMRSAMLEVIRQDYIKTARSKGLAEKVVIFKHALRNALLPLITLFGFMIPGLIGGAAITESIFAWPGIGRIVVEANFTRDYPIIMGELVFTAVLVVLGSLIADVLYAIADPRIKYD</sequence>